<dbReference type="EMBL" id="KZ857392">
    <property type="protein sequence ID" value="RDX51905.1"/>
    <property type="molecule type" value="Genomic_DNA"/>
</dbReference>
<dbReference type="Proteomes" id="UP000256964">
    <property type="component" value="Unassembled WGS sequence"/>
</dbReference>
<sequence length="227" mass="25280">MLGEGNRTRSHRRMSDRRVRIGIQHASERMSNQEYSSSRLLLLRPLAPAISRRAPGEDGRRKVSPYPISGTHPSSRPPSLISQSDREGRSVAKVLGRNGLHNGSHFLASARSDMSTRMLRSCVRTLRARRLLSAPVRPAIASSSVVDAPPRGLRTVRVGSAGQKREREVVRDRRHGCKQTRRDIPASLGGSPLEISAWLIDEFHEHRLQRNPVSSSSLRCPISSTKH</sequence>
<feature type="region of interest" description="Disordered" evidence="1">
    <location>
        <begin position="52"/>
        <end position="88"/>
    </location>
</feature>
<keyword evidence="3" id="KW-1185">Reference proteome</keyword>
<dbReference type="AlphaFoldDB" id="A0A371DH80"/>
<organism evidence="2 3">
    <name type="scientific">Lentinus brumalis</name>
    <dbReference type="NCBI Taxonomy" id="2498619"/>
    <lineage>
        <taxon>Eukaryota</taxon>
        <taxon>Fungi</taxon>
        <taxon>Dikarya</taxon>
        <taxon>Basidiomycota</taxon>
        <taxon>Agaricomycotina</taxon>
        <taxon>Agaricomycetes</taxon>
        <taxon>Polyporales</taxon>
        <taxon>Polyporaceae</taxon>
        <taxon>Lentinus</taxon>
    </lineage>
</organism>
<proteinExistence type="predicted"/>
<reference evidence="2 3" key="1">
    <citation type="journal article" date="2018" name="Biotechnol. Biofuels">
        <title>Integrative visual omics of the white-rot fungus Polyporus brumalis exposes the biotechnological potential of its oxidative enzymes for delignifying raw plant biomass.</title>
        <authorList>
            <person name="Miyauchi S."/>
            <person name="Rancon A."/>
            <person name="Drula E."/>
            <person name="Hage H."/>
            <person name="Chaduli D."/>
            <person name="Favel A."/>
            <person name="Grisel S."/>
            <person name="Henrissat B."/>
            <person name="Herpoel-Gimbert I."/>
            <person name="Ruiz-Duenas F.J."/>
            <person name="Chevret D."/>
            <person name="Hainaut M."/>
            <person name="Lin J."/>
            <person name="Wang M."/>
            <person name="Pangilinan J."/>
            <person name="Lipzen A."/>
            <person name="Lesage-Meessen L."/>
            <person name="Navarro D."/>
            <person name="Riley R."/>
            <person name="Grigoriev I.V."/>
            <person name="Zhou S."/>
            <person name="Raouche S."/>
            <person name="Rosso M.N."/>
        </authorList>
    </citation>
    <scope>NUCLEOTIDE SEQUENCE [LARGE SCALE GENOMIC DNA]</scope>
    <source>
        <strain evidence="2 3">BRFM 1820</strain>
    </source>
</reference>
<gene>
    <name evidence="2" type="ORF">OH76DRAFT_228183</name>
</gene>
<evidence type="ECO:0000256" key="1">
    <source>
        <dbReference type="SAM" id="MobiDB-lite"/>
    </source>
</evidence>
<evidence type="ECO:0000313" key="2">
    <source>
        <dbReference type="EMBL" id="RDX51905.1"/>
    </source>
</evidence>
<evidence type="ECO:0000313" key="3">
    <source>
        <dbReference type="Proteomes" id="UP000256964"/>
    </source>
</evidence>
<protein>
    <submittedName>
        <fullName evidence="2">Uncharacterized protein</fullName>
    </submittedName>
</protein>
<name>A0A371DH80_9APHY</name>
<accession>A0A371DH80</accession>